<keyword evidence="3" id="KW-1185">Reference proteome</keyword>
<dbReference type="KEGG" id="vhr:AL538_01570"/>
<reference evidence="1" key="2">
    <citation type="submission" date="2018-01" db="EMBL/GenBank/DDBJ databases">
        <title>FDA dAtabase for Regulatory Grade micrObial Sequences (FDA-ARGOS): Supporting development and validation of Infectious Disease Dx tests.</title>
        <authorList>
            <person name="Hoffmann M."/>
            <person name="Allard M."/>
            <person name="Evans P."/>
            <person name="Brown E."/>
            <person name="Tallon L."/>
            <person name="Sadzewicz L."/>
            <person name="Sengamalay N."/>
            <person name="Ott S."/>
            <person name="Godinez A."/>
            <person name="Nagaraj S."/>
            <person name="Vyas G."/>
            <person name="Aluvathingal J."/>
            <person name="Nadendla S."/>
            <person name="Geyer C."/>
            <person name="Sichtig H."/>
        </authorList>
    </citation>
    <scope>NUCLEOTIDE SEQUENCE</scope>
    <source>
        <strain evidence="1">FDAARGOS_107</strain>
    </source>
</reference>
<dbReference type="EMBL" id="QOUW02000125">
    <property type="protein sequence ID" value="RIW06026.1"/>
    <property type="molecule type" value="Genomic_DNA"/>
</dbReference>
<protein>
    <recommendedName>
        <fullName evidence="5">MarR family transcriptional regulator</fullName>
    </recommendedName>
</protein>
<evidence type="ECO:0008006" key="5">
    <source>
        <dbReference type="Google" id="ProtNLM"/>
    </source>
</evidence>
<dbReference type="OrthoDB" id="9862778at2"/>
<evidence type="ECO:0000313" key="3">
    <source>
        <dbReference type="Proteomes" id="UP000067422"/>
    </source>
</evidence>
<evidence type="ECO:0000313" key="2">
    <source>
        <dbReference type="EMBL" id="RIW06026.1"/>
    </source>
</evidence>
<reference evidence="2 4" key="3">
    <citation type="submission" date="2018-08" db="EMBL/GenBank/DDBJ databases">
        <title>Vibrio harveyi strains pathogenic to white snook Centropomus viridis Lockington (1877) and potential probiotic bacteria.</title>
        <authorList>
            <person name="Soto-Rodriguez S."/>
            <person name="Gomez-Gil B."/>
            <person name="Lozano-Olvera R."/>
        </authorList>
    </citation>
    <scope>NUCLEOTIDE SEQUENCE [LARGE SCALE GENOMIC DNA]</scope>
    <source>
        <strain evidence="2 4">CAIM 1508</strain>
    </source>
</reference>
<name>A0A0B4IRK9_VIBHA</name>
<accession>A0A0B4IRK9</accession>
<dbReference type="InterPro" id="IPR036390">
    <property type="entry name" value="WH_DNA-bd_sf"/>
</dbReference>
<evidence type="ECO:0000313" key="1">
    <source>
        <dbReference type="EMBL" id="AMF96512.1"/>
    </source>
</evidence>
<dbReference type="SUPFAM" id="SSF46785">
    <property type="entry name" value="Winged helix' DNA-binding domain"/>
    <property type="match status" value="1"/>
</dbReference>
<dbReference type="EMBL" id="CP014038">
    <property type="protein sequence ID" value="AMF96512.1"/>
    <property type="molecule type" value="Genomic_DNA"/>
</dbReference>
<gene>
    <name evidence="1" type="ORF">AL538_01570</name>
    <name evidence="2" type="ORF">DS957_022265</name>
</gene>
<proteinExistence type="predicted"/>
<organism evidence="2 4">
    <name type="scientific">Vibrio harveyi</name>
    <name type="common">Beneckea harveyi</name>
    <dbReference type="NCBI Taxonomy" id="669"/>
    <lineage>
        <taxon>Bacteria</taxon>
        <taxon>Pseudomonadati</taxon>
        <taxon>Pseudomonadota</taxon>
        <taxon>Gammaproteobacteria</taxon>
        <taxon>Vibrionales</taxon>
        <taxon>Vibrionaceae</taxon>
        <taxon>Vibrio</taxon>
    </lineage>
</organism>
<evidence type="ECO:0000313" key="4">
    <source>
        <dbReference type="Proteomes" id="UP000253437"/>
    </source>
</evidence>
<dbReference type="AlphaFoldDB" id="A0A0B4IRK9"/>
<sequence>MEKLSKEELNAIATRMLQDLIMCRMLDFPEQGKTAKEISLLTRIDIFSAFSMLNKLIDCGLIEENKYRDDIYYRAINIPEYFHVSVHPNIILDYATRKTEHIKFSGTSKRLYKKHYISN</sequence>
<reference evidence="3" key="1">
    <citation type="submission" date="2015-12" db="EMBL/GenBank/DDBJ databases">
        <title>FDA dAtabase for Regulatory Grade micrObial Sequences (FDA-ARGOS): Supporting development and validation of Infectious Disease Dx tests.</title>
        <authorList>
            <person name="Hoffmann M."/>
            <person name="Allard M."/>
            <person name="Evans P."/>
            <person name="Brown E."/>
            <person name="Tallon L.J."/>
            <person name="Sadzewicz L."/>
            <person name="Sengamalay N."/>
            <person name="Ott S."/>
            <person name="Godinez A."/>
            <person name="Nagaraj S."/>
            <person name="Vyas G."/>
            <person name="Aluvathingal J."/>
            <person name="Nadendla S."/>
            <person name="Geyer C."/>
            <person name="Sichtig H."/>
        </authorList>
    </citation>
    <scope>NUCLEOTIDE SEQUENCE [LARGE SCALE GENOMIC DNA]</scope>
    <source>
        <strain evidence="3">ATCC 43516</strain>
    </source>
</reference>
<dbReference type="GeneID" id="83581687"/>
<dbReference type="Proteomes" id="UP000067422">
    <property type="component" value="Chromosome 1"/>
</dbReference>
<dbReference type="Proteomes" id="UP000253437">
    <property type="component" value="Unassembled WGS sequence"/>
</dbReference>
<dbReference type="RefSeq" id="WP_005445454.1">
    <property type="nucleotide sequence ID" value="NZ_AP031614.1"/>
</dbReference>